<comment type="similarity">
    <text evidence="7 8">Belongs to the class I-like SAM-binding methyltransferase superfamily. rRNA adenine N(6)-methyltransferase family.</text>
</comment>
<protein>
    <recommendedName>
        <fullName evidence="8">rRNA adenine N(6)-methyltransferase</fullName>
        <ecNumber evidence="8">2.1.1.-</ecNumber>
    </recommendedName>
</protein>
<sequence length="431" mass="48859">MRSLLGVDHHLLARCRSFPLKYSRNFTSNEVVRKRGRPPKAKAALEQLPNTVVDDPTSEKSRSLAASLNRYSDLPPLPPVDDWLSHFPFAPIVVRDRISIRDPVTAIRVAESFVDSKKTSTKKPKVIIEAFPGPGALSRAFLTLPPDKLKKLIILEDHEPYLEYLRPLARADPRVRVVPQSGFNWDTYSYLLESGDLDPFHTLHARAVHPELHFVTHIPQNIPGEQLVAQLFRCIPENSWLFKYGRVPMSFILADWVWRRISAPPKGIERCKLSVIAESSSRFSPSLPPEDLSPFFEHFHPATTSVRTGGSALRPETRRRGSPFLAVNVVPHAEQIITKGKLDQWDYILRRLFVLKSTPLRGAISSLAPGAEVLLDKLTDKRLPLEQRVDIRLPVKQLTVSDWVLIARAFDAWPFAPEVHLPTYSSYQVIN</sequence>
<keyword evidence="8" id="KW-0698">rRNA processing</keyword>
<feature type="binding site" evidence="7">
    <location>
        <position position="100"/>
    </location>
    <ligand>
        <name>S-adenosyl-L-methionine</name>
        <dbReference type="ChEBI" id="CHEBI:59789"/>
    </ligand>
</feature>
<dbReference type="SUPFAM" id="SSF53335">
    <property type="entry name" value="S-adenosyl-L-methionine-dependent methyltransferases"/>
    <property type="match status" value="1"/>
</dbReference>
<keyword evidence="2 7" id="KW-0489">Methyltransferase</keyword>
<dbReference type="PANTHER" id="PTHR11727">
    <property type="entry name" value="DIMETHYLADENOSINE TRANSFERASE"/>
    <property type="match status" value="1"/>
</dbReference>
<evidence type="ECO:0000256" key="5">
    <source>
        <dbReference type="ARBA" id="ARBA00022884"/>
    </source>
</evidence>
<dbReference type="InterPro" id="IPR029063">
    <property type="entry name" value="SAM-dependent_MTases_sf"/>
</dbReference>
<accession>A0AAD4LB23</accession>
<evidence type="ECO:0000256" key="3">
    <source>
        <dbReference type="ARBA" id="ARBA00022679"/>
    </source>
</evidence>
<dbReference type="GO" id="GO:0000179">
    <property type="term" value="F:rRNA (adenine-N6,N6-)-dimethyltransferase activity"/>
    <property type="evidence" value="ECO:0007669"/>
    <property type="project" value="UniProtKB-UniRule"/>
</dbReference>
<evidence type="ECO:0000256" key="6">
    <source>
        <dbReference type="ARBA" id="ARBA00024915"/>
    </source>
</evidence>
<evidence type="ECO:0000313" key="10">
    <source>
        <dbReference type="EMBL" id="KAH8979628.1"/>
    </source>
</evidence>
<name>A0AAD4LB23_9AGAM</name>
<dbReference type="EMBL" id="JAKELL010000160">
    <property type="protein sequence ID" value="KAH8979628.1"/>
    <property type="molecule type" value="Genomic_DNA"/>
</dbReference>
<dbReference type="InterPro" id="IPR001737">
    <property type="entry name" value="KsgA/Erm"/>
</dbReference>
<dbReference type="Gene3D" id="3.40.50.150">
    <property type="entry name" value="Vaccinia Virus protein VP39"/>
    <property type="match status" value="1"/>
</dbReference>
<feature type="binding site" evidence="7">
    <location>
        <position position="156"/>
    </location>
    <ligand>
        <name>S-adenosyl-L-methionine</name>
        <dbReference type="ChEBI" id="CHEBI:59789"/>
    </ligand>
</feature>
<evidence type="ECO:0000313" key="11">
    <source>
        <dbReference type="Proteomes" id="UP001201163"/>
    </source>
</evidence>
<dbReference type="Proteomes" id="UP001201163">
    <property type="component" value="Unassembled WGS sequence"/>
</dbReference>
<comment type="caution">
    <text evidence="10">The sequence shown here is derived from an EMBL/GenBank/DDBJ whole genome shotgun (WGS) entry which is preliminary data.</text>
</comment>
<dbReference type="GO" id="GO:0003723">
    <property type="term" value="F:RNA binding"/>
    <property type="evidence" value="ECO:0007669"/>
    <property type="project" value="UniProtKB-UniRule"/>
</dbReference>
<dbReference type="Pfam" id="PF00398">
    <property type="entry name" value="RrnaAD"/>
    <property type="match status" value="1"/>
</dbReference>
<comment type="function">
    <text evidence="6">Mitochondrial transcription factor that confers selective promoter recognition on the core subunit of the yeast mitochondrial RNA polymerase. Interacts with DNA in a non-specific manner.</text>
</comment>
<dbReference type="InterPro" id="IPR023165">
    <property type="entry name" value="rRNA_Ade_diMease-like_C"/>
</dbReference>
<reference evidence="10" key="1">
    <citation type="submission" date="2022-01" db="EMBL/GenBank/DDBJ databases">
        <title>Comparative genomics reveals a dynamic genome evolution in the ectomycorrhizal milk-cap (Lactarius) mushrooms.</title>
        <authorList>
            <consortium name="DOE Joint Genome Institute"/>
            <person name="Lebreton A."/>
            <person name="Tang N."/>
            <person name="Kuo A."/>
            <person name="LaButti K."/>
            <person name="Drula E."/>
            <person name="Barry K."/>
            <person name="Clum A."/>
            <person name="Lipzen A."/>
            <person name="Mousain D."/>
            <person name="Ng V."/>
            <person name="Wang R."/>
            <person name="Wang X."/>
            <person name="Dai Y."/>
            <person name="Henrissat B."/>
            <person name="Grigoriev I.V."/>
            <person name="Guerin-Laguette A."/>
            <person name="Yu F."/>
            <person name="Martin F.M."/>
        </authorList>
    </citation>
    <scope>NUCLEOTIDE SEQUENCE</scope>
    <source>
        <strain evidence="10">QP</strain>
    </source>
</reference>
<dbReference type="GO" id="GO:0005759">
    <property type="term" value="C:mitochondrial matrix"/>
    <property type="evidence" value="ECO:0007669"/>
    <property type="project" value="TreeGrafter"/>
</dbReference>
<keyword evidence="3 7" id="KW-0808">Transferase</keyword>
<evidence type="ECO:0000256" key="7">
    <source>
        <dbReference type="PROSITE-ProRule" id="PRU01026"/>
    </source>
</evidence>
<keyword evidence="4 7" id="KW-0949">S-adenosyl-L-methionine</keyword>
<dbReference type="PROSITE" id="PS51689">
    <property type="entry name" value="SAM_RNA_A_N6_MT"/>
    <property type="match status" value="1"/>
</dbReference>
<dbReference type="EC" id="2.1.1.-" evidence="8"/>
<keyword evidence="5 7" id="KW-0694">RNA-binding</keyword>
<dbReference type="AlphaFoldDB" id="A0AAD4LB23"/>
<keyword evidence="11" id="KW-1185">Reference proteome</keyword>
<dbReference type="Gene3D" id="1.10.8.100">
    <property type="entry name" value="Ribosomal RNA adenine dimethylase-like, domain 2"/>
    <property type="match status" value="1"/>
</dbReference>
<evidence type="ECO:0000256" key="1">
    <source>
        <dbReference type="ARBA" id="ARBA00004173"/>
    </source>
</evidence>
<comment type="subcellular location">
    <subcellularLocation>
        <location evidence="1">Mitochondrion</location>
    </subcellularLocation>
</comment>
<feature type="region of interest" description="Disordered" evidence="9">
    <location>
        <begin position="34"/>
        <end position="59"/>
    </location>
</feature>
<dbReference type="GO" id="GO:0006391">
    <property type="term" value="P:transcription initiation at mitochondrial promoter"/>
    <property type="evidence" value="ECO:0007669"/>
    <property type="project" value="TreeGrafter"/>
</dbReference>
<dbReference type="GO" id="GO:0034246">
    <property type="term" value="F:mitochondrial transcription factor activity"/>
    <property type="evidence" value="ECO:0007669"/>
    <property type="project" value="TreeGrafter"/>
</dbReference>
<comment type="caution">
    <text evidence="7">Lacks conserved residue(s) required for the propagation of feature annotation.</text>
</comment>
<evidence type="ECO:0000256" key="4">
    <source>
        <dbReference type="ARBA" id="ARBA00022691"/>
    </source>
</evidence>
<proteinExistence type="inferred from homology"/>
<gene>
    <name evidence="10" type="ORF">EDB92DRAFT_1806291</name>
</gene>
<dbReference type="PANTHER" id="PTHR11727:SF17">
    <property type="entry name" value="DIMETHYLADENOSINE TRANSFERASE 1, MITOCHONDRIAL"/>
    <property type="match status" value="1"/>
</dbReference>
<evidence type="ECO:0000256" key="9">
    <source>
        <dbReference type="SAM" id="MobiDB-lite"/>
    </source>
</evidence>
<evidence type="ECO:0000256" key="8">
    <source>
        <dbReference type="RuleBase" id="RU362106"/>
    </source>
</evidence>
<evidence type="ECO:0000256" key="2">
    <source>
        <dbReference type="ARBA" id="ARBA00022603"/>
    </source>
</evidence>
<organism evidence="10 11">
    <name type="scientific">Lactarius akahatsu</name>
    <dbReference type="NCBI Taxonomy" id="416441"/>
    <lineage>
        <taxon>Eukaryota</taxon>
        <taxon>Fungi</taxon>
        <taxon>Dikarya</taxon>
        <taxon>Basidiomycota</taxon>
        <taxon>Agaricomycotina</taxon>
        <taxon>Agaricomycetes</taxon>
        <taxon>Russulales</taxon>
        <taxon>Russulaceae</taxon>
        <taxon>Lactarius</taxon>
    </lineage>
</organism>